<sequence>MITRADIDRIKALPEDAMVLMAVINDNPANPDNAANGLTTRVKVEMQDAGVPPTVMNQILEDLGRSRSTYGKSAFYLVGHDQFERFELQVDLPERFHYGRPLLPMLDDLLERMPSVGVLAVDREWARFFMVRQGEIIEVRRDENVRLDDGDRWDTMVSGTRHVPGAPGAGGAGRGQPGSGPRSDSGTDLFEKRESAAQQRFYNQMADQLTRHMRALGLKHLVLVGPVQRLAEFRAEIASTAPYEVIGETNVSGGASWADPQQILERVMNIIEDHQVKEEARLLSDIQEKGIMEVETVLDMVQQSRLHLIVVPESGEQMHVYRSHNREVPYFTSKKDVASSPLDGSLMERVTLEEVLPDLETLYGVTVRRVHGDFADRLVQEYGGLAGLPRY</sequence>
<dbReference type="KEGG" id="dmr:Deima_2816"/>
<dbReference type="Pfam" id="PF18854">
    <property type="entry name" value="baeRF_family10"/>
    <property type="match status" value="1"/>
</dbReference>
<evidence type="ECO:0000313" key="2">
    <source>
        <dbReference type="EMBL" id="ADV68445.1"/>
    </source>
</evidence>
<evidence type="ECO:0000256" key="1">
    <source>
        <dbReference type="SAM" id="MobiDB-lite"/>
    </source>
</evidence>
<feature type="region of interest" description="Disordered" evidence="1">
    <location>
        <begin position="159"/>
        <end position="189"/>
    </location>
</feature>
<dbReference type="EMBL" id="CP002454">
    <property type="protein sequence ID" value="ADV68445.1"/>
    <property type="molecule type" value="Genomic_DNA"/>
</dbReference>
<accession>E8UBK6</accession>
<dbReference type="STRING" id="709986.Deima_2816"/>
<dbReference type="InterPro" id="IPR041202">
    <property type="entry name" value="BaeRF_family10"/>
</dbReference>
<dbReference type="Proteomes" id="UP000008635">
    <property type="component" value="Chromosome"/>
</dbReference>
<name>E8UBK6_DEIML</name>
<dbReference type="AlphaFoldDB" id="E8UBK6"/>
<evidence type="ECO:0000313" key="3">
    <source>
        <dbReference type="Proteomes" id="UP000008635"/>
    </source>
</evidence>
<gene>
    <name evidence="2" type="ordered locus">Deima_2816</name>
</gene>
<dbReference type="OrthoDB" id="58601at2"/>
<proteinExistence type="predicted"/>
<feature type="compositionally biased region" description="Gly residues" evidence="1">
    <location>
        <begin position="167"/>
        <end position="178"/>
    </location>
</feature>
<protein>
    <recommendedName>
        <fullName evidence="4">Peptide chain release factor 3</fullName>
    </recommendedName>
</protein>
<dbReference type="HOGENOM" id="CLU_705399_0_0_0"/>
<dbReference type="RefSeq" id="WP_013557949.1">
    <property type="nucleotide sequence ID" value="NC_014958.1"/>
</dbReference>
<keyword evidence="3" id="KW-1185">Reference proteome</keyword>
<reference evidence="2 3" key="1">
    <citation type="journal article" date="2011" name="Stand. Genomic Sci.">
        <title>Complete genome sequence of Deinococcus maricopensis type strain (LB-34).</title>
        <authorList>
            <person name="Pukall R."/>
            <person name="Zeytun A."/>
            <person name="Lucas S."/>
            <person name="Lapidus A."/>
            <person name="Hammon N."/>
            <person name="Deshpande S."/>
            <person name="Nolan M."/>
            <person name="Cheng J.F."/>
            <person name="Pitluck S."/>
            <person name="Liolios K."/>
            <person name="Pagani I."/>
            <person name="Mikhailova N."/>
            <person name="Ivanova N."/>
            <person name="Mavromatis K."/>
            <person name="Pati A."/>
            <person name="Tapia R."/>
            <person name="Han C."/>
            <person name="Goodwin L."/>
            <person name="Chen A."/>
            <person name="Palaniappan K."/>
            <person name="Land M."/>
            <person name="Hauser L."/>
            <person name="Chang Y.J."/>
            <person name="Jeffries C.D."/>
            <person name="Brambilla E.M."/>
            <person name="Rohde M."/>
            <person name="Goker M."/>
            <person name="Detter J.C."/>
            <person name="Woyke T."/>
            <person name="Bristow J."/>
            <person name="Eisen J.A."/>
            <person name="Markowitz V."/>
            <person name="Hugenholtz P."/>
            <person name="Kyrpides N.C."/>
            <person name="Klenk H.P."/>
        </authorList>
    </citation>
    <scope>NUCLEOTIDE SEQUENCE [LARGE SCALE GENOMIC DNA]</scope>
    <source>
        <strain evidence="3">DSM 21211 / LMG 22137 / NRRL B-23946 / LB-34</strain>
    </source>
</reference>
<organism evidence="2 3">
    <name type="scientific">Deinococcus maricopensis (strain DSM 21211 / LMG 22137 / NRRL B-23946 / LB-34)</name>
    <dbReference type="NCBI Taxonomy" id="709986"/>
    <lineage>
        <taxon>Bacteria</taxon>
        <taxon>Thermotogati</taxon>
        <taxon>Deinococcota</taxon>
        <taxon>Deinococci</taxon>
        <taxon>Deinococcales</taxon>
        <taxon>Deinococcaceae</taxon>
        <taxon>Deinococcus</taxon>
    </lineage>
</organism>
<reference evidence="3" key="2">
    <citation type="submission" date="2011-01" db="EMBL/GenBank/DDBJ databases">
        <title>The complete genome of Deinococcus maricopensis DSM 21211.</title>
        <authorList>
            <consortium name="US DOE Joint Genome Institute (JGI-PGF)"/>
            <person name="Lucas S."/>
            <person name="Copeland A."/>
            <person name="Lapidus A."/>
            <person name="Goodwin L."/>
            <person name="Pitluck S."/>
            <person name="Kyrpides N."/>
            <person name="Mavromatis K."/>
            <person name="Pagani I."/>
            <person name="Ivanova N."/>
            <person name="Ovchinnikova G."/>
            <person name="Zeytun A."/>
            <person name="Detter J.C."/>
            <person name="Han C."/>
            <person name="Land M."/>
            <person name="Hauser L."/>
            <person name="Markowitz V."/>
            <person name="Cheng J.-F."/>
            <person name="Hugenholtz P."/>
            <person name="Woyke T."/>
            <person name="Wu D."/>
            <person name="Pukall R."/>
            <person name="Gehrich-Schroeter G."/>
            <person name="Brambilla E."/>
            <person name="Klenk H.-P."/>
            <person name="Eisen J.A."/>
        </authorList>
    </citation>
    <scope>NUCLEOTIDE SEQUENCE [LARGE SCALE GENOMIC DNA]</scope>
    <source>
        <strain evidence="3">DSM 21211 / LMG 22137 / NRRL B-23946 / LB-34</strain>
    </source>
</reference>
<dbReference type="eggNOG" id="COG1503">
    <property type="taxonomic scope" value="Bacteria"/>
</dbReference>
<evidence type="ECO:0008006" key="4">
    <source>
        <dbReference type="Google" id="ProtNLM"/>
    </source>
</evidence>